<dbReference type="SUPFAM" id="SSF48264">
    <property type="entry name" value="Cytochrome P450"/>
    <property type="match status" value="1"/>
</dbReference>
<keyword evidence="4" id="KW-1133">Transmembrane helix</keyword>
<evidence type="ECO:0000256" key="2">
    <source>
        <dbReference type="ARBA" id="ARBA00022692"/>
    </source>
</evidence>
<dbReference type="Proteomes" id="UP000245207">
    <property type="component" value="Unassembled WGS sequence"/>
</dbReference>
<keyword evidence="4" id="KW-0472">Membrane</keyword>
<evidence type="ECO:0000256" key="1">
    <source>
        <dbReference type="ARBA" id="ARBA00004167"/>
    </source>
</evidence>
<evidence type="ECO:0000313" key="10">
    <source>
        <dbReference type="Proteomes" id="UP000245207"/>
    </source>
</evidence>
<organism evidence="9 10">
    <name type="scientific">Artemisia annua</name>
    <name type="common">Sweet wormwood</name>
    <dbReference type="NCBI Taxonomy" id="35608"/>
    <lineage>
        <taxon>Eukaryota</taxon>
        <taxon>Viridiplantae</taxon>
        <taxon>Streptophyta</taxon>
        <taxon>Embryophyta</taxon>
        <taxon>Tracheophyta</taxon>
        <taxon>Spermatophyta</taxon>
        <taxon>Magnoliopsida</taxon>
        <taxon>eudicotyledons</taxon>
        <taxon>Gunneridae</taxon>
        <taxon>Pentapetalae</taxon>
        <taxon>asterids</taxon>
        <taxon>campanulids</taxon>
        <taxon>Asterales</taxon>
        <taxon>Asteraceae</taxon>
        <taxon>Asteroideae</taxon>
        <taxon>Anthemideae</taxon>
        <taxon>Artemisiinae</taxon>
        <taxon>Artemisia</taxon>
    </lineage>
</organism>
<evidence type="ECO:0000256" key="5">
    <source>
        <dbReference type="ARBA" id="ARBA00023002"/>
    </source>
</evidence>
<comment type="similarity">
    <text evidence="8">Belongs to the cytochrome P450 family.</text>
</comment>
<evidence type="ECO:0000256" key="3">
    <source>
        <dbReference type="ARBA" id="ARBA00022723"/>
    </source>
</evidence>
<dbReference type="EMBL" id="PKPP01009464">
    <property type="protein sequence ID" value="PWA48203.1"/>
    <property type="molecule type" value="Genomic_DNA"/>
</dbReference>
<accession>A0A2U1LGV0</accession>
<dbReference type="GO" id="GO:0016125">
    <property type="term" value="P:sterol metabolic process"/>
    <property type="evidence" value="ECO:0007669"/>
    <property type="project" value="TreeGrafter"/>
</dbReference>
<dbReference type="GO" id="GO:0020037">
    <property type="term" value="F:heme binding"/>
    <property type="evidence" value="ECO:0007669"/>
    <property type="project" value="InterPro"/>
</dbReference>
<protein>
    <submittedName>
        <fullName evidence="9">Cytochrome P450 monooxygenase</fullName>
    </submittedName>
</protein>
<dbReference type="OrthoDB" id="3945418at2759"/>
<dbReference type="GO" id="GO:0004497">
    <property type="term" value="F:monooxygenase activity"/>
    <property type="evidence" value="ECO:0007669"/>
    <property type="project" value="UniProtKB-KW"/>
</dbReference>
<dbReference type="InterPro" id="IPR001128">
    <property type="entry name" value="Cyt_P450"/>
</dbReference>
<dbReference type="PROSITE" id="PS00086">
    <property type="entry name" value="CYTOCHROME_P450"/>
    <property type="match status" value="1"/>
</dbReference>
<dbReference type="PANTHER" id="PTHR24286:SF209">
    <property type="entry name" value="BETA-AMYRIN 28-OXIDASE-LIKE"/>
    <property type="match status" value="1"/>
</dbReference>
<dbReference type="InterPro" id="IPR017972">
    <property type="entry name" value="Cyt_P450_CS"/>
</dbReference>
<dbReference type="GO" id="GO:0016705">
    <property type="term" value="F:oxidoreductase activity, acting on paired donors, with incorporation or reduction of molecular oxygen"/>
    <property type="evidence" value="ECO:0007669"/>
    <property type="project" value="InterPro"/>
</dbReference>
<evidence type="ECO:0000313" key="9">
    <source>
        <dbReference type="EMBL" id="PWA48203.1"/>
    </source>
</evidence>
<dbReference type="PRINTS" id="PR00463">
    <property type="entry name" value="EP450I"/>
</dbReference>
<name>A0A2U1LGV0_ARTAN</name>
<dbReference type="GO" id="GO:0005506">
    <property type="term" value="F:iron ion binding"/>
    <property type="evidence" value="ECO:0007669"/>
    <property type="project" value="InterPro"/>
</dbReference>
<reference evidence="9 10" key="1">
    <citation type="journal article" date="2018" name="Mol. Plant">
        <title>The genome of Artemisia annua provides insight into the evolution of Asteraceae family and artemisinin biosynthesis.</title>
        <authorList>
            <person name="Shen Q."/>
            <person name="Zhang L."/>
            <person name="Liao Z."/>
            <person name="Wang S."/>
            <person name="Yan T."/>
            <person name="Shi P."/>
            <person name="Liu M."/>
            <person name="Fu X."/>
            <person name="Pan Q."/>
            <person name="Wang Y."/>
            <person name="Lv Z."/>
            <person name="Lu X."/>
            <person name="Zhang F."/>
            <person name="Jiang W."/>
            <person name="Ma Y."/>
            <person name="Chen M."/>
            <person name="Hao X."/>
            <person name="Li L."/>
            <person name="Tang Y."/>
            <person name="Lv G."/>
            <person name="Zhou Y."/>
            <person name="Sun X."/>
            <person name="Brodelius P.E."/>
            <person name="Rose J.K.C."/>
            <person name="Tang K."/>
        </authorList>
    </citation>
    <scope>NUCLEOTIDE SEQUENCE [LARGE SCALE GENOMIC DNA]</scope>
    <source>
        <strain evidence="10">cv. Huhao1</strain>
        <tissue evidence="9">Leaf</tissue>
    </source>
</reference>
<comment type="caution">
    <text evidence="9">The sequence shown here is derived from an EMBL/GenBank/DDBJ whole genome shotgun (WGS) entry which is preliminary data.</text>
</comment>
<dbReference type="InterPro" id="IPR002401">
    <property type="entry name" value="Cyt_P450_E_grp-I"/>
</dbReference>
<dbReference type="PANTHER" id="PTHR24286">
    <property type="entry name" value="CYTOCHROME P450 26"/>
    <property type="match status" value="1"/>
</dbReference>
<sequence>MGHNRQYVSKSHKESGQVMLVSNKSIKLMCLYEYNKYELMLHWSASSTHKDEGNFQDATEFDPSRFESMLPTPYSYVPFGGGLRMCIGKEFARLNILVFLHNIVINYKWDLLIPNEKITFDPGATPEKGLPIRLYTHQVC</sequence>
<keyword evidence="6 7" id="KW-0408">Iron</keyword>
<dbReference type="STRING" id="35608.A0A2U1LGV0"/>
<keyword evidence="10" id="KW-1185">Reference proteome</keyword>
<evidence type="ECO:0000256" key="7">
    <source>
        <dbReference type="PIRSR" id="PIRSR602401-1"/>
    </source>
</evidence>
<dbReference type="Pfam" id="PF00067">
    <property type="entry name" value="p450"/>
    <property type="match status" value="1"/>
</dbReference>
<dbReference type="GO" id="GO:0016020">
    <property type="term" value="C:membrane"/>
    <property type="evidence" value="ECO:0007669"/>
    <property type="project" value="UniProtKB-SubCell"/>
</dbReference>
<keyword evidence="8 9" id="KW-0503">Monooxygenase</keyword>
<dbReference type="AlphaFoldDB" id="A0A2U1LGV0"/>
<keyword evidence="3 7" id="KW-0479">Metal-binding</keyword>
<keyword evidence="5 8" id="KW-0560">Oxidoreductase</keyword>
<evidence type="ECO:0000256" key="8">
    <source>
        <dbReference type="RuleBase" id="RU000461"/>
    </source>
</evidence>
<proteinExistence type="inferred from homology"/>
<keyword evidence="2" id="KW-0812">Transmembrane</keyword>
<dbReference type="InterPro" id="IPR036396">
    <property type="entry name" value="Cyt_P450_sf"/>
</dbReference>
<evidence type="ECO:0000256" key="4">
    <source>
        <dbReference type="ARBA" id="ARBA00022989"/>
    </source>
</evidence>
<gene>
    <name evidence="9" type="ORF">CTI12_AA490860</name>
</gene>
<comment type="cofactor">
    <cofactor evidence="7">
        <name>heme</name>
        <dbReference type="ChEBI" id="CHEBI:30413"/>
    </cofactor>
</comment>
<feature type="binding site" description="axial binding residue" evidence="7">
    <location>
        <position position="86"/>
    </location>
    <ligand>
        <name>heme</name>
        <dbReference type="ChEBI" id="CHEBI:30413"/>
    </ligand>
    <ligandPart>
        <name>Fe</name>
        <dbReference type="ChEBI" id="CHEBI:18248"/>
    </ligandPart>
</feature>
<dbReference type="Gene3D" id="1.10.630.10">
    <property type="entry name" value="Cytochrome P450"/>
    <property type="match status" value="1"/>
</dbReference>
<evidence type="ECO:0000256" key="6">
    <source>
        <dbReference type="ARBA" id="ARBA00023004"/>
    </source>
</evidence>
<comment type="subcellular location">
    <subcellularLocation>
        <location evidence="1">Membrane</location>
        <topology evidence="1">Single-pass membrane protein</topology>
    </subcellularLocation>
</comment>
<keyword evidence="7 8" id="KW-0349">Heme</keyword>